<sequence>MTDFIELTHPGEQVKDILDELHLTVYRAAKLMGIPAPRLDRITKSKRSITPDTSIRLGLLFGQSPAFWHNLQADYDFRKARQEMGELPQIAPVKTA</sequence>
<dbReference type="Gene3D" id="1.10.260.40">
    <property type="entry name" value="lambda repressor-like DNA-binding domains"/>
    <property type="match status" value="1"/>
</dbReference>
<dbReference type="PANTHER" id="PTHR36924:SF1">
    <property type="entry name" value="ANTITOXIN HIGA-1"/>
    <property type="match status" value="1"/>
</dbReference>
<name>A0A1F6GDD7_9PROT</name>
<dbReference type="AlphaFoldDB" id="A0A1F6GDD7"/>
<dbReference type="Proteomes" id="UP000178449">
    <property type="component" value="Unassembled WGS sequence"/>
</dbReference>
<dbReference type="CDD" id="cd00093">
    <property type="entry name" value="HTH_XRE"/>
    <property type="match status" value="1"/>
</dbReference>
<gene>
    <name evidence="2" type="ORF">A2527_12380</name>
</gene>
<organism evidence="2 3">
    <name type="scientific">Candidatus Lambdaproteobacteria bacterium RIFOXYD2_FULL_50_16</name>
    <dbReference type="NCBI Taxonomy" id="1817772"/>
    <lineage>
        <taxon>Bacteria</taxon>
        <taxon>Pseudomonadati</taxon>
        <taxon>Pseudomonadota</taxon>
        <taxon>Candidatus Lambdaproteobacteria</taxon>
    </lineage>
</organism>
<dbReference type="NCBIfam" id="TIGR02607">
    <property type="entry name" value="antidote_HigA"/>
    <property type="match status" value="1"/>
</dbReference>
<keyword evidence="1" id="KW-0238">DNA-binding</keyword>
<reference evidence="2 3" key="1">
    <citation type="journal article" date="2016" name="Nat. Commun.">
        <title>Thousands of microbial genomes shed light on interconnected biogeochemical processes in an aquifer system.</title>
        <authorList>
            <person name="Anantharaman K."/>
            <person name="Brown C.T."/>
            <person name="Hug L.A."/>
            <person name="Sharon I."/>
            <person name="Castelle C.J."/>
            <person name="Probst A.J."/>
            <person name="Thomas B.C."/>
            <person name="Singh A."/>
            <person name="Wilkins M.J."/>
            <person name="Karaoz U."/>
            <person name="Brodie E.L."/>
            <person name="Williams K.H."/>
            <person name="Hubbard S.S."/>
            <person name="Banfield J.F."/>
        </authorList>
    </citation>
    <scope>NUCLEOTIDE SEQUENCE [LARGE SCALE GENOMIC DNA]</scope>
</reference>
<dbReference type="PANTHER" id="PTHR36924">
    <property type="entry name" value="ANTITOXIN HIGA-1"/>
    <property type="match status" value="1"/>
</dbReference>
<dbReference type="InterPro" id="IPR010982">
    <property type="entry name" value="Lambda_DNA-bd_dom_sf"/>
</dbReference>
<dbReference type="InterPro" id="IPR001387">
    <property type="entry name" value="Cro/C1-type_HTH"/>
</dbReference>
<dbReference type="STRING" id="1817772.A2527_12380"/>
<protein>
    <submittedName>
        <fullName evidence="2">Addiction module antidote protein, HigA family</fullName>
    </submittedName>
</protein>
<comment type="caution">
    <text evidence="2">The sequence shown here is derived from an EMBL/GenBank/DDBJ whole genome shotgun (WGS) entry which is preliminary data.</text>
</comment>
<proteinExistence type="predicted"/>
<dbReference type="InterPro" id="IPR013430">
    <property type="entry name" value="Toxin_antidote_HigA"/>
</dbReference>
<dbReference type="SUPFAM" id="SSF47413">
    <property type="entry name" value="lambda repressor-like DNA-binding domains"/>
    <property type="match status" value="1"/>
</dbReference>
<evidence type="ECO:0000313" key="2">
    <source>
        <dbReference type="EMBL" id="OGG96105.1"/>
    </source>
</evidence>
<dbReference type="GO" id="GO:0003677">
    <property type="term" value="F:DNA binding"/>
    <property type="evidence" value="ECO:0007669"/>
    <property type="project" value="UniProtKB-KW"/>
</dbReference>
<evidence type="ECO:0000256" key="1">
    <source>
        <dbReference type="ARBA" id="ARBA00023125"/>
    </source>
</evidence>
<accession>A0A1F6GDD7</accession>
<evidence type="ECO:0000313" key="3">
    <source>
        <dbReference type="Proteomes" id="UP000178449"/>
    </source>
</evidence>
<dbReference type="EMBL" id="MFNE01000019">
    <property type="protein sequence ID" value="OGG96105.1"/>
    <property type="molecule type" value="Genomic_DNA"/>
</dbReference>